<evidence type="ECO:0000259" key="3">
    <source>
        <dbReference type="Pfam" id="PF01855"/>
    </source>
</evidence>
<dbReference type="NCBIfam" id="TIGR03710">
    <property type="entry name" value="OAFO_sf"/>
    <property type="match status" value="1"/>
</dbReference>
<dbReference type="AlphaFoldDB" id="Q2RQS7"/>
<dbReference type="InterPro" id="IPR022367">
    <property type="entry name" value="2-oxoacid/accept_OxRdtase_asu"/>
</dbReference>
<organism evidence="5 6">
    <name type="scientific">Rhodospirillum rubrum (strain ATCC 11170 / ATH 1.1.1 / DSM 467 / LMG 4362 / NCIMB 8255 / S1)</name>
    <dbReference type="NCBI Taxonomy" id="269796"/>
    <lineage>
        <taxon>Bacteria</taxon>
        <taxon>Pseudomonadati</taxon>
        <taxon>Pseudomonadota</taxon>
        <taxon>Alphaproteobacteria</taxon>
        <taxon>Rhodospirillales</taxon>
        <taxon>Rhodospirillaceae</taxon>
        <taxon>Rhodospirillum</taxon>
    </lineage>
</organism>
<dbReference type="GO" id="GO:0006979">
    <property type="term" value="P:response to oxidative stress"/>
    <property type="evidence" value="ECO:0007669"/>
    <property type="project" value="TreeGrafter"/>
</dbReference>
<dbReference type="EnsemblBacteria" id="ABC23518">
    <property type="protein sequence ID" value="ABC23518"/>
    <property type="gene ID" value="Rru_A2721"/>
</dbReference>
<dbReference type="Gene3D" id="3.40.50.970">
    <property type="match status" value="1"/>
</dbReference>
<reference evidence="5 6" key="1">
    <citation type="journal article" date="2011" name="Stand. Genomic Sci.">
        <title>Complete genome sequence of Rhodospirillum rubrum type strain (S1).</title>
        <authorList>
            <person name="Munk A.C."/>
            <person name="Copeland A."/>
            <person name="Lucas S."/>
            <person name="Lapidus A."/>
            <person name="Del Rio T.G."/>
            <person name="Barry K."/>
            <person name="Detter J.C."/>
            <person name="Hammon N."/>
            <person name="Israni S."/>
            <person name="Pitluck S."/>
            <person name="Brettin T."/>
            <person name="Bruce D."/>
            <person name="Han C."/>
            <person name="Tapia R."/>
            <person name="Gilna P."/>
            <person name="Schmutz J."/>
            <person name="Larimer F."/>
            <person name="Land M."/>
            <person name="Kyrpides N.C."/>
            <person name="Mavromatis K."/>
            <person name="Richardson P."/>
            <person name="Rohde M."/>
            <person name="Goker M."/>
            <person name="Klenk H.P."/>
            <person name="Zhang Y."/>
            <person name="Roberts G.P."/>
            <person name="Reslewic S."/>
            <person name="Schwartz D.C."/>
        </authorList>
    </citation>
    <scope>NUCLEOTIDE SEQUENCE [LARGE SCALE GENOMIC DNA]</scope>
    <source>
        <strain evidence="6">ATCC 11170 / ATH 1.1.1 / DSM 467 / LMG 4362 / NCIMB 8255 / S1</strain>
    </source>
</reference>
<feature type="domain" description="Pyruvate/ketoisovalerate oxidoreductase catalytic" evidence="2">
    <location>
        <begin position="20"/>
        <end position="184"/>
    </location>
</feature>
<dbReference type="GO" id="GO:0047553">
    <property type="term" value="F:2-oxoglutarate synthase activity"/>
    <property type="evidence" value="ECO:0007669"/>
    <property type="project" value="UniProtKB-EC"/>
</dbReference>
<dbReference type="CDD" id="cd07034">
    <property type="entry name" value="TPP_PYR_PFOR_IOR-alpha_like"/>
    <property type="match status" value="1"/>
</dbReference>
<dbReference type="Pfam" id="PF01855">
    <property type="entry name" value="POR_N"/>
    <property type="match status" value="1"/>
</dbReference>
<dbReference type="RefSeq" id="WP_011390531.1">
    <property type="nucleotide sequence ID" value="NC_007643.1"/>
</dbReference>
<dbReference type="eggNOG" id="COG0674">
    <property type="taxonomic scope" value="Bacteria"/>
</dbReference>
<dbReference type="InterPro" id="IPR002869">
    <property type="entry name" value="Pyrv_flavodox_OxRed_cen"/>
</dbReference>
<dbReference type="Pfam" id="PF01558">
    <property type="entry name" value="POR"/>
    <property type="match status" value="1"/>
</dbReference>
<dbReference type="FunFam" id="3.40.50.970:FF:000022">
    <property type="entry name" value="2-oxoglutarate ferredoxin oxidoreductase alpha subunit"/>
    <property type="match status" value="1"/>
</dbReference>
<dbReference type="STRING" id="269796.Rru_A2721"/>
<dbReference type="InterPro" id="IPR029061">
    <property type="entry name" value="THDP-binding"/>
</dbReference>
<dbReference type="PANTHER" id="PTHR32154">
    <property type="entry name" value="PYRUVATE-FLAVODOXIN OXIDOREDUCTASE-RELATED"/>
    <property type="match status" value="1"/>
</dbReference>
<dbReference type="SUPFAM" id="SSF52922">
    <property type="entry name" value="TK C-terminal domain-like"/>
    <property type="match status" value="1"/>
</dbReference>
<evidence type="ECO:0000313" key="6">
    <source>
        <dbReference type="Proteomes" id="UP000001929"/>
    </source>
</evidence>
<protein>
    <submittedName>
        <fullName evidence="5">2-oxoglutarate synthase, alpha subunit</fullName>
        <ecNumber evidence="5">1.2.7.3</ecNumber>
    </submittedName>
</protein>
<gene>
    <name evidence="5" type="ordered locus">Rru_A2721</name>
</gene>
<evidence type="ECO:0000259" key="4">
    <source>
        <dbReference type="Pfam" id="PF02780"/>
    </source>
</evidence>
<dbReference type="Pfam" id="PF02780">
    <property type="entry name" value="Transketolase_C"/>
    <property type="match status" value="1"/>
</dbReference>
<dbReference type="Gene3D" id="3.40.50.920">
    <property type="match status" value="1"/>
</dbReference>
<dbReference type="PhylomeDB" id="Q2RQS7"/>
<dbReference type="InterPro" id="IPR019752">
    <property type="entry name" value="Pyrv/ketoisovalerate_OxRed_cat"/>
</dbReference>
<sequence length="595" mass="61178">MMTVSRKAVSSVSIALTGSGGAGVMTAGQILLDAAARAGFYGLMAKSLGPQIRGGESAALLRLSTRPVETPDDVYDILLAVDWGNVERFSAELPLAPTSVILADPAQGVVPPVMRAADPIVVDVALKELAAGVPGGRVNMVALGLLAALIGLPQDSLAQVLAETLEKKGPAALDSSLAALRAGAAAAEAIPGCVCLPAPPSAPARWLISGNEASAFGALKGGIRFVAAYPITPATEILEWLAPELPKVGGCLVQAEDELASINMILGGSFGGVPALTATSGPGLALMTESLGLGVASETPIVVCNVMRGGPSTGIPTKSEQVDLNIALYGLHGDAPHVVTAPNGIGDCAATTQWSVHLAEAMQVPVIVLSDQAMGQSRAIIDKPATRASVAQRLTAPPRAKSDETPYARYGVTASGISPMAVPGTPGCAYTADGLEHSPRGMPSTQASHHGEQLDKRLRKLTGFAYGDAWADIEGDGPTALITWGSVTAAAREAAARLAEDGIAVRLISLRLIAPALPEAFAQALAGVSRALIVEQNHGRQFYRYLRSVYDLPADTITYNRPGPVVLRPHEIVSAVKSWGARVHPPASEQTGQGE</sequence>
<dbReference type="SUPFAM" id="SSF53323">
    <property type="entry name" value="Pyruvate-ferredoxin oxidoreductase, PFOR, domain III"/>
    <property type="match status" value="1"/>
</dbReference>
<dbReference type="KEGG" id="rru:Rru_A2721"/>
<name>Q2RQS7_RHORT</name>
<proteinExistence type="predicted"/>
<evidence type="ECO:0000313" key="5">
    <source>
        <dbReference type="EMBL" id="ABC23518.1"/>
    </source>
</evidence>
<dbReference type="EC" id="1.2.7.3" evidence="5"/>
<dbReference type="EMBL" id="CP000230">
    <property type="protein sequence ID" value="ABC23518.1"/>
    <property type="molecule type" value="Genomic_DNA"/>
</dbReference>
<dbReference type="InterPro" id="IPR009014">
    <property type="entry name" value="Transketo_C/PFOR_II"/>
</dbReference>
<dbReference type="InterPro" id="IPR050722">
    <property type="entry name" value="Pyruvate:ferred/Flavod_OxRd"/>
</dbReference>
<dbReference type="HOGENOM" id="CLU_017038_1_0_5"/>
<evidence type="ECO:0000259" key="2">
    <source>
        <dbReference type="Pfam" id="PF01558"/>
    </source>
</evidence>
<feature type="domain" description="Transketolase C-terminal" evidence="4">
    <location>
        <begin position="480"/>
        <end position="538"/>
    </location>
</feature>
<evidence type="ECO:0000256" key="1">
    <source>
        <dbReference type="ARBA" id="ARBA00023002"/>
    </source>
</evidence>
<feature type="domain" description="Pyruvate flavodoxin/ferredoxin oxidoreductase pyrimidine binding" evidence="3">
    <location>
        <begin position="217"/>
        <end position="452"/>
    </location>
</feature>
<dbReference type="SUPFAM" id="SSF52518">
    <property type="entry name" value="Thiamin diphosphate-binding fold (THDP-binding)"/>
    <property type="match status" value="1"/>
</dbReference>
<dbReference type="Proteomes" id="UP000001929">
    <property type="component" value="Chromosome"/>
</dbReference>
<dbReference type="eggNOG" id="COG1014">
    <property type="taxonomic scope" value="Bacteria"/>
</dbReference>
<dbReference type="PANTHER" id="PTHR32154:SF20">
    <property type="entry name" value="2-OXOGLUTARATE OXIDOREDUCTASE SUBUNIT KORA"/>
    <property type="match status" value="1"/>
</dbReference>
<dbReference type="PATRIC" id="fig|269796.9.peg.2829"/>
<dbReference type="InterPro" id="IPR033248">
    <property type="entry name" value="Transketolase_C"/>
</dbReference>
<keyword evidence="6" id="KW-1185">Reference proteome</keyword>
<dbReference type="InterPro" id="IPR002880">
    <property type="entry name" value="Pyrv_Fd/Flavodoxin_OxRdtase_N"/>
</dbReference>
<accession>Q2RQS7</accession>
<keyword evidence="1 5" id="KW-0560">Oxidoreductase</keyword>
<dbReference type="Gene3D" id="3.40.920.10">
    <property type="entry name" value="Pyruvate-ferredoxin oxidoreductase, PFOR, domain III"/>
    <property type="match status" value="1"/>
</dbReference>